<dbReference type="AlphaFoldDB" id="A0AAD9RBE7"/>
<organism evidence="1 2">
    <name type="scientific">Odynerus spinipes</name>
    <dbReference type="NCBI Taxonomy" id="1348599"/>
    <lineage>
        <taxon>Eukaryota</taxon>
        <taxon>Metazoa</taxon>
        <taxon>Ecdysozoa</taxon>
        <taxon>Arthropoda</taxon>
        <taxon>Hexapoda</taxon>
        <taxon>Insecta</taxon>
        <taxon>Pterygota</taxon>
        <taxon>Neoptera</taxon>
        <taxon>Endopterygota</taxon>
        <taxon>Hymenoptera</taxon>
        <taxon>Apocrita</taxon>
        <taxon>Aculeata</taxon>
        <taxon>Vespoidea</taxon>
        <taxon>Vespidae</taxon>
        <taxon>Eumeninae</taxon>
        <taxon>Odynerus</taxon>
    </lineage>
</organism>
<evidence type="ECO:0000313" key="2">
    <source>
        <dbReference type="Proteomes" id="UP001258017"/>
    </source>
</evidence>
<name>A0AAD9RBE7_9HYME</name>
<evidence type="ECO:0000313" key="1">
    <source>
        <dbReference type="EMBL" id="KAK2576643.1"/>
    </source>
</evidence>
<sequence>MEVGCPDLVPIVTPISGKEYERRCPEVAKIAAGNYRPPRTRCVLTIKEKERIRNILHRLNLSRNEPRITFDVERS</sequence>
<accession>A0AAD9RBE7</accession>
<reference evidence="1" key="2">
    <citation type="journal article" date="2023" name="Commun. Biol.">
        <title>Intrasexual cuticular hydrocarbon dimorphism in a wasp sheds light on hydrocarbon biosynthesis genes in Hymenoptera.</title>
        <authorList>
            <person name="Moris V.C."/>
            <person name="Podsiadlowski L."/>
            <person name="Martin S."/>
            <person name="Oeyen J.P."/>
            <person name="Donath A."/>
            <person name="Petersen M."/>
            <person name="Wilbrandt J."/>
            <person name="Misof B."/>
            <person name="Liedtke D."/>
            <person name="Thamm M."/>
            <person name="Scheiner R."/>
            <person name="Schmitt T."/>
            <person name="Niehuis O."/>
        </authorList>
    </citation>
    <scope>NUCLEOTIDE SEQUENCE</scope>
    <source>
        <strain evidence="1">GBR_01_08_01A</strain>
    </source>
</reference>
<reference evidence="1" key="1">
    <citation type="submission" date="2021-08" db="EMBL/GenBank/DDBJ databases">
        <authorList>
            <person name="Misof B."/>
            <person name="Oliver O."/>
            <person name="Podsiadlowski L."/>
            <person name="Donath A."/>
            <person name="Peters R."/>
            <person name="Mayer C."/>
            <person name="Rust J."/>
            <person name="Gunkel S."/>
            <person name="Lesny P."/>
            <person name="Martin S."/>
            <person name="Oeyen J.P."/>
            <person name="Petersen M."/>
            <person name="Panagiotis P."/>
            <person name="Wilbrandt J."/>
            <person name="Tanja T."/>
        </authorList>
    </citation>
    <scope>NUCLEOTIDE SEQUENCE</scope>
    <source>
        <strain evidence="1">GBR_01_08_01A</strain>
        <tissue evidence="1">Thorax + abdomen</tissue>
    </source>
</reference>
<dbReference type="EMBL" id="JAIFRP010004405">
    <property type="protein sequence ID" value="KAK2576643.1"/>
    <property type="molecule type" value="Genomic_DNA"/>
</dbReference>
<gene>
    <name evidence="1" type="ORF">KPH14_005306</name>
</gene>
<comment type="caution">
    <text evidence="1">The sequence shown here is derived from an EMBL/GenBank/DDBJ whole genome shotgun (WGS) entry which is preliminary data.</text>
</comment>
<protein>
    <submittedName>
        <fullName evidence="1">Uncharacterized protein</fullName>
    </submittedName>
</protein>
<keyword evidence="2" id="KW-1185">Reference proteome</keyword>
<proteinExistence type="predicted"/>
<dbReference type="Proteomes" id="UP001258017">
    <property type="component" value="Unassembled WGS sequence"/>
</dbReference>